<proteinExistence type="predicted"/>
<reference evidence="1" key="1">
    <citation type="submission" date="2023-12" db="EMBL/GenBank/DDBJ databases">
        <title>Genome assembly of Anisodus tanguticus.</title>
        <authorList>
            <person name="Wang Y.-J."/>
        </authorList>
    </citation>
    <scope>NUCLEOTIDE SEQUENCE</scope>
    <source>
        <strain evidence="1">KB-2021</strain>
        <tissue evidence="1">Leaf</tissue>
    </source>
</reference>
<evidence type="ECO:0000313" key="1">
    <source>
        <dbReference type="EMBL" id="KAK4342892.1"/>
    </source>
</evidence>
<dbReference type="EMBL" id="JAVYJV010000021">
    <property type="protein sequence ID" value="KAK4342892.1"/>
    <property type="molecule type" value="Genomic_DNA"/>
</dbReference>
<keyword evidence="2" id="KW-1185">Reference proteome</keyword>
<accession>A0AAE1UTS1</accession>
<dbReference type="AlphaFoldDB" id="A0AAE1UTS1"/>
<evidence type="ECO:0000313" key="2">
    <source>
        <dbReference type="Proteomes" id="UP001291623"/>
    </source>
</evidence>
<protein>
    <submittedName>
        <fullName evidence="1">Uncharacterized protein</fullName>
    </submittedName>
</protein>
<dbReference type="Proteomes" id="UP001291623">
    <property type="component" value="Unassembled WGS sequence"/>
</dbReference>
<gene>
    <name evidence="1" type="ORF">RND71_038708</name>
</gene>
<name>A0AAE1UTS1_9SOLA</name>
<organism evidence="1 2">
    <name type="scientific">Anisodus tanguticus</name>
    <dbReference type="NCBI Taxonomy" id="243964"/>
    <lineage>
        <taxon>Eukaryota</taxon>
        <taxon>Viridiplantae</taxon>
        <taxon>Streptophyta</taxon>
        <taxon>Embryophyta</taxon>
        <taxon>Tracheophyta</taxon>
        <taxon>Spermatophyta</taxon>
        <taxon>Magnoliopsida</taxon>
        <taxon>eudicotyledons</taxon>
        <taxon>Gunneridae</taxon>
        <taxon>Pentapetalae</taxon>
        <taxon>asterids</taxon>
        <taxon>lamiids</taxon>
        <taxon>Solanales</taxon>
        <taxon>Solanaceae</taxon>
        <taxon>Solanoideae</taxon>
        <taxon>Hyoscyameae</taxon>
        <taxon>Anisodus</taxon>
    </lineage>
</organism>
<sequence>MALNANFIVHFYQDKQINLTLGDTTIAEFKMKWGKQTLYAEKEVNNLVNEVLAIGKSGEFELMIVGNKVKLPQGIMAKLFLSNN</sequence>
<comment type="caution">
    <text evidence="1">The sequence shown here is derived from an EMBL/GenBank/DDBJ whole genome shotgun (WGS) entry which is preliminary data.</text>
</comment>